<dbReference type="AlphaFoldDB" id="X0ZI85"/>
<comment type="caution">
    <text evidence="2">The sequence shown here is derived from an EMBL/GenBank/DDBJ whole genome shotgun (WGS) entry which is preliminary data.</text>
</comment>
<name>X0ZI85_9ZZZZ</name>
<dbReference type="Pfam" id="PF08241">
    <property type="entry name" value="Methyltransf_11"/>
    <property type="match status" value="1"/>
</dbReference>
<organism evidence="2">
    <name type="scientific">marine sediment metagenome</name>
    <dbReference type="NCBI Taxonomy" id="412755"/>
    <lineage>
        <taxon>unclassified sequences</taxon>
        <taxon>metagenomes</taxon>
        <taxon>ecological metagenomes</taxon>
    </lineage>
</organism>
<protein>
    <recommendedName>
        <fullName evidence="1">Methyltransferase type 11 domain-containing protein</fullName>
    </recommendedName>
</protein>
<dbReference type="SUPFAM" id="SSF53335">
    <property type="entry name" value="S-adenosyl-L-methionine-dependent methyltransferases"/>
    <property type="match status" value="1"/>
</dbReference>
<dbReference type="EMBL" id="BART01000260">
    <property type="protein sequence ID" value="GAG69064.1"/>
    <property type="molecule type" value="Genomic_DNA"/>
</dbReference>
<feature type="domain" description="Methyltransferase type 11" evidence="1">
    <location>
        <begin position="60"/>
        <end position="147"/>
    </location>
</feature>
<evidence type="ECO:0000313" key="2">
    <source>
        <dbReference type="EMBL" id="GAG69064.1"/>
    </source>
</evidence>
<dbReference type="InterPro" id="IPR029063">
    <property type="entry name" value="SAM-dependent_MTases_sf"/>
</dbReference>
<proteinExistence type="predicted"/>
<gene>
    <name evidence="2" type="ORF">S01H4_01436</name>
</gene>
<sequence>MQKISKQITKWKDKFGKEYTNRNALTLDELEQMYENNYGLSRTELNNIFIGKFNRSIKILEVGSNIGNQLLLLQKMGFKNLYSIEINDYAVELSKQRANNINIIQGSAFDIPFKNKYFDLVFTSGLLIHIAPYDINLILNEIYRCTKEYIWGFEYYEEKYTEIIYRGKKDLLWKANFAQLYLNLFENLKLIKEKKIKYLNNDNIDVMFLLKKKGI</sequence>
<dbReference type="InterPro" id="IPR013216">
    <property type="entry name" value="Methyltransf_11"/>
</dbReference>
<dbReference type="Gene3D" id="3.40.50.150">
    <property type="entry name" value="Vaccinia Virus protein VP39"/>
    <property type="match status" value="1"/>
</dbReference>
<dbReference type="InterPro" id="IPR020027">
    <property type="entry name" value="Pseudamin_synth-assoc_MeTrfase"/>
</dbReference>
<dbReference type="NCBIfam" id="TIGR03587">
    <property type="entry name" value="Pse_Me-ase"/>
    <property type="match status" value="1"/>
</dbReference>
<accession>X0ZI85</accession>
<evidence type="ECO:0000259" key="1">
    <source>
        <dbReference type="Pfam" id="PF08241"/>
    </source>
</evidence>
<dbReference type="CDD" id="cd02440">
    <property type="entry name" value="AdoMet_MTases"/>
    <property type="match status" value="1"/>
</dbReference>
<reference evidence="2" key="1">
    <citation type="journal article" date="2014" name="Front. Microbiol.">
        <title>High frequency of phylogenetically diverse reductive dehalogenase-homologous genes in deep subseafloor sedimentary metagenomes.</title>
        <authorList>
            <person name="Kawai M."/>
            <person name="Futagami T."/>
            <person name="Toyoda A."/>
            <person name="Takaki Y."/>
            <person name="Nishi S."/>
            <person name="Hori S."/>
            <person name="Arai W."/>
            <person name="Tsubouchi T."/>
            <person name="Morono Y."/>
            <person name="Uchiyama I."/>
            <person name="Ito T."/>
            <person name="Fujiyama A."/>
            <person name="Inagaki F."/>
            <person name="Takami H."/>
        </authorList>
    </citation>
    <scope>NUCLEOTIDE SEQUENCE</scope>
    <source>
        <strain evidence="2">Expedition CK06-06</strain>
    </source>
</reference>
<dbReference type="GO" id="GO:0008757">
    <property type="term" value="F:S-adenosylmethionine-dependent methyltransferase activity"/>
    <property type="evidence" value="ECO:0007669"/>
    <property type="project" value="InterPro"/>
</dbReference>